<proteinExistence type="predicted"/>
<protein>
    <submittedName>
        <fullName evidence="1">Uncharacterized protein</fullName>
    </submittedName>
</protein>
<dbReference type="EMBL" id="JAKNGE010000010">
    <property type="protein sequence ID" value="MCG4745756.1"/>
    <property type="molecule type" value="Genomic_DNA"/>
</dbReference>
<gene>
    <name evidence="2" type="ORF">G5B36_17805</name>
    <name evidence="1" type="ORF">L0N08_10070</name>
</gene>
<dbReference type="RefSeq" id="WP_117555366.1">
    <property type="nucleotide sequence ID" value="NZ_JAAITT010000027.1"/>
</dbReference>
<comment type="caution">
    <text evidence="1">The sequence shown here is derived from an EMBL/GenBank/DDBJ whole genome shotgun (WGS) entry which is preliminary data.</text>
</comment>
<reference evidence="1" key="3">
    <citation type="submission" date="2022-01" db="EMBL/GenBank/DDBJ databases">
        <title>Collection of gut derived symbiotic bacterial strains cultured from healthy donors.</title>
        <authorList>
            <person name="Lin H."/>
            <person name="Kohout C."/>
            <person name="Waligurski E."/>
            <person name="Pamer E.G."/>
        </authorList>
    </citation>
    <scope>NUCLEOTIDE SEQUENCE</scope>
    <source>
        <strain evidence="1">DFI.6.55</strain>
    </source>
</reference>
<reference evidence="2 3" key="1">
    <citation type="journal article" date="2020" name="Cell Host Microbe">
        <title>Functional and Genomic Variation between Human-Derived Isolates of Lachnospiraceae Reveals Inter- and Intra-Species Diversity.</title>
        <authorList>
            <person name="Sorbara M.T."/>
            <person name="Littmann E.R."/>
            <person name="Fontana E."/>
            <person name="Moody T.U."/>
            <person name="Kohout C.E."/>
            <person name="Gjonbalaj M."/>
            <person name="Eaton V."/>
            <person name="Seok R."/>
            <person name="Leiner I.M."/>
            <person name="Pamer E.G."/>
        </authorList>
    </citation>
    <scope>NUCLEOTIDE SEQUENCE [LARGE SCALE GENOMIC DNA]</scope>
    <source>
        <strain evidence="2 3">MSK.1.17</strain>
    </source>
</reference>
<accession>A0AAW5BZN6</accession>
<evidence type="ECO:0000313" key="1">
    <source>
        <dbReference type="EMBL" id="MCG4745756.1"/>
    </source>
</evidence>
<evidence type="ECO:0000313" key="3">
    <source>
        <dbReference type="Proteomes" id="UP000669239"/>
    </source>
</evidence>
<evidence type="ECO:0000313" key="4">
    <source>
        <dbReference type="Proteomes" id="UP001299608"/>
    </source>
</evidence>
<name>A0AAW5BZN6_9FIRM</name>
<reference evidence="2" key="2">
    <citation type="submission" date="2020-02" db="EMBL/GenBank/DDBJ databases">
        <authorList>
            <person name="Littmann E."/>
            <person name="Sorbara M."/>
        </authorList>
    </citation>
    <scope>NUCLEOTIDE SEQUENCE</scope>
    <source>
        <strain evidence="2">MSK.1.17</strain>
    </source>
</reference>
<dbReference type="Proteomes" id="UP000669239">
    <property type="component" value="Unassembled WGS sequence"/>
</dbReference>
<dbReference type="AlphaFoldDB" id="A0AAW5BZN6"/>
<sequence>MCGFLCIMEALAISGYVTFADQDGKTQAICRDASAANLTICSGTDYAKLSLLTGLRELRLDFSSLDYDDYDGDGVYEAFAFVAD</sequence>
<organism evidence="1 4">
    <name type="scientific">Enterocloster aldenensis</name>
    <dbReference type="NCBI Taxonomy" id="358742"/>
    <lineage>
        <taxon>Bacteria</taxon>
        <taxon>Bacillati</taxon>
        <taxon>Bacillota</taxon>
        <taxon>Clostridia</taxon>
        <taxon>Lachnospirales</taxon>
        <taxon>Lachnospiraceae</taxon>
        <taxon>Enterocloster</taxon>
    </lineage>
</organism>
<dbReference type="Proteomes" id="UP001299608">
    <property type="component" value="Unassembled WGS sequence"/>
</dbReference>
<evidence type="ECO:0000313" key="2">
    <source>
        <dbReference type="EMBL" id="NSJ50544.1"/>
    </source>
</evidence>
<keyword evidence="3" id="KW-1185">Reference proteome</keyword>
<dbReference type="EMBL" id="JAAITT010000027">
    <property type="protein sequence ID" value="NSJ50544.1"/>
    <property type="molecule type" value="Genomic_DNA"/>
</dbReference>